<reference evidence="2 3" key="1">
    <citation type="submission" date="2010-08" db="EMBL/GenBank/DDBJ databases">
        <title>Complete sequence of Clostridium cellulovorans 743B.</title>
        <authorList>
            <consortium name="US DOE Joint Genome Institute"/>
            <person name="Lucas S."/>
            <person name="Copeland A."/>
            <person name="Lapidus A."/>
            <person name="Cheng J.-F."/>
            <person name="Bruce D."/>
            <person name="Goodwin L."/>
            <person name="Pitluck S."/>
            <person name="Chertkov O."/>
            <person name="Detter J.C."/>
            <person name="Han C."/>
            <person name="Tapia R."/>
            <person name="Land M."/>
            <person name="Hauser L."/>
            <person name="Chang Y.-J."/>
            <person name="Jeffries C."/>
            <person name="Kyrpides N."/>
            <person name="Ivanova N."/>
            <person name="Mikhailova N."/>
            <person name="Hemme C.L."/>
            <person name="Woyke T."/>
        </authorList>
    </citation>
    <scope>NUCLEOTIDE SEQUENCE [LARGE SCALE GENOMIC DNA]</scope>
    <source>
        <strain evidence="3">ATCC 35296 / DSM 3052 / OCM 3 / 743B</strain>
    </source>
</reference>
<dbReference type="Proteomes" id="UP000002730">
    <property type="component" value="Chromosome"/>
</dbReference>
<dbReference type="EMBL" id="CP002160">
    <property type="protein sequence ID" value="ADL52017.1"/>
    <property type="molecule type" value="Genomic_DNA"/>
</dbReference>
<dbReference type="InterPro" id="IPR000157">
    <property type="entry name" value="TIR_dom"/>
</dbReference>
<dbReference type="KEGG" id="ccb:Clocel_2287"/>
<evidence type="ECO:0000313" key="3">
    <source>
        <dbReference type="Proteomes" id="UP000002730"/>
    </source>
</evidence>
<name>D9SP52_CLOC7</name>
<dbReference type="Pfam" id="PF18163">
    <property type="entry name" value="LD_cluster2"/>
    <property type="match status" value="1"/>
</dbReference>
<dbReference type="HOGENOM" id="CLU_024377_0_0_9"/>
<sequence>MIEHIYNVNMIERSENMYKNPLQVYILWHKEFKEGVELASYLFKKLNRDPDNINYIDIGIPIHFRNMIHDEQDIQYNNSEKTAIVILIDDNMVVDKKWEDYITGIINTQDIQSKILLYPVAINDNSFHFHEELKGKNYIRLTDIEQWESVFKCTENLKENIEFKRELLLSELSHEFACELYNCQDGDKREPLKLFLSHTKADGVQVTKRLKRYIEAFSKSKTFFDANDIEIGQEFWGIIEKNIKKSFLVIIHSDKYTNSAWCRKEVLYAKKENRPVMVINSIEKEEMRSFPYMANIRTIRLVEKSSFIEFYHVITEIYREALRHEYNDLKIRGFKNKENMIAKTLVNKPELLDFHNGNIKDYDKILYPDPPLSQEELDLLDKNKLYHTPLTYYVTNKKALKSKKICFSISEASEEQKDLKFYALKDIMCELIRYILYFGGSIYYGGALKYNNKGNFNLLKAIIDVLETYKKTNENSKDIRVYNFIAYPLTEEISVNDKAKYKNLIKFQECIPNGYPTKLDSSEIEDIKQVKSLEHLQKWSVSLTEMRKKLISEIDLVIIMGGKVTGYKGKYPGVLEEFLIASDMKKPIYLLGGFGGAAKEIIRMIKGNDSNVFEEEKQFNGNNHFYRELYEKDIYMKYHEICKKIKGKAYSLFNNGLTTEENDILFSSEDAQEIIELIIKGIQSLGKSSM</sequence>
<dbReference type="InterPro" id="IPR035897">
    <property type="entry name" value="Toll_tir_struct_dom_sf"/>
</dbReference>
<dbReference type="AlphaFoldDB" id="D9SP52"/>
<dbReference type="Pfam" id="PF13676">
    <property type="entry name" value="TIR_2"/>
    <property type="match status" value="1"/>
</dbReference>
<dbReference type="SUPFAM" id="SSF52200">
    <property type="entry name" value="Toll/Interleukin receptor TIR domain"/>
    <property type="match status" value="1"/>
</dbReference>
<dbReference type="RefSeq" id="WP_013291733.1">
    <property type="nucleotide sequence ID" value="NC_014393.1"/>
</dbReference>
<accession>D9SP52</accession>
<organism evidence="2 3">
    <name type="scientific">Clostridium cellulovorans (strain ATCC 35296 / DSM 3052 / OCM 3 / 743B)</name>
    <dbReference type="NCBI Taxonomy" id="573061"/>
    <lineage>
        <taxon>Bacteria</taxon>
        <taxon>Bacillati</taxon>
        <taxon>Bacillota</taxon>
        <taxon>Clostridia</taxon>
        <taxon>Eubacteriales</taxon>
        <taxon>Clostridiaceae</taxon>
        <taxon>Clostridium</taxon>
    </lineage>
</organism>
<protein>
    <submittedName>
        <fullName evidence="2">TIR protein</fullName>
    </submittedName>
</protein>
<evidence type="ECO:0000313" key="2">
    <source>
        <dbReference type="EMBL" id="ADL52017.1"/>
    </source>
</evidence>
<dbReference type="Gene3D" id="3.40.50.10140">
    <property type="entry name" value="Toll/interleukin-1 receptor homology (TIR) domain"/>
    <property type="match status" value="1"/>
</dbReference>
<dbReference type="GO" id="GO:0007165">
    <property type="term" value="P:signal transduction"/>
    <property type="evidence" value="ECO:0007669"/>
    <property type="project" value="InterPro"/>
</dbReference>
<evidence type="ECO:0000259" key="1">
    <source>
        <dbReference type="Pfam" id="PF13676"/>
    </source>
</evidence>
<dbReference type="eggNOG" id="ENOG502ZAK1">
    <property type="taxonomic scope" value="Bacteria"/>
</dbReference>
<keyword evidence="3" id="KW-1185">Reference proteome</keyword>
<dbReference type="InterPro" id="IPR041160">
    <property type="entry name" value="LD_cluster2"/>
</dbReference>
<feature type="domain" description="TIR" evidence="1">
    <location>
        <begin position="195"/>
        <end position="302"/>
    </location>
</feature>
<dbReference type="OrthoDB" id="89550at2"/>
<proteinExistence type="predicted"/>
<gene>
    <name evidence="2" type="ordered locus">Clocel_2287</name>
</gene>